<comment type="catalytic activity">
    <reaction evidence="12">
        <text>an N-acylsphinganine + H2O = sphinganine + a fatty acid</text>
        <dbReference type="Rhea" id="RHEA:33551"/>
        <dbReference type="ChEBI" id="CHEBI:15377"/>
        <dbReference type="ChEBI" id="CHEBI:28868"/>
        <dbReference type="ChEBI" id="CHEBI:31488"/>
        <dbReference type="ChEBI" id="CHEBI:57817"/>
    </reaction>
    <physiologicalReaction direction="left-to-right" evidence="12">
        <dbReference type="Rhea" id="RHEA:33552"/>
    </physiologicalReaction>
</comment>
<evidence type="ECO:0000256" key="1">
    <source>
        <dbReference type="ARBA" id="ARBA00004141"/>
    </source>
</evidence>
<feature type="region of interest" description="Disordered" evidence="16">
    <location>
        <begin position="301"/>
        <end position="340"/>
    </location>
</feature>
<comment type="cofactor">
    <cofactor evidence="14">
        <name>Zn(2+)</name>
        <dbReference type="ChEBI" id="CHEBI:29105"/>
    </cofactor>
</comment>
<comment type="catalytic activity">
    <reaction evidence="10">
        <text>N-(9Z-octadecenoyl)-sphing-4-enine + H2O = sphing-4-enine + (9Z)-octadecenoate</text>
        <dbReference type="Rhea" id="RHEA:41299"/>
        <dbReference type="ChEBI" id="CHEBI:15377"/>
        <dbReference type="ChEBI" id="CHEBI:30823"/>
        <dbReference type="ChEBI" id="CHEBI:57756"/>
        <dbReference type="ChEBI" id="CHEBI:77996"/>
    </reaction>
    <physiologicalReaction direction="left-to-right" evidence="10">
        <dbReference type="Rhea" id="RHEA:41300"/>
    </physiologicalReaction>
</comment>
<dbReference type="EMBL" id="JARO02013036">
    <property type="protein sequence ID" value="KPP58891.1"/>
    <property type="molecule type" value="Genomic_DNA"/>
</dbReference>
<evidence type="ECO:0000256" key="14">
    <source>
        <dbReference type="PIRSR" id="PIRSR608901-2"/>
    </source>
</evidence>
<evidence type="ECO:0000256" key="5">
    <source>
        <dbReference type="ARBA" id="ARBA00022692"/>
    </source>
</evidence>
<evidence type="ECO:0000256" key="7">
    <source>
        <dbReference type="ARBA" id="ARBA00022919"/>
    </source>
</evidence>
<dbReference type="InterPro" id="IPR008901">
    <property type="entry name" value="ACER"/>
</dbReference>
<feature type="transmembrane region" description="Helical" evidence="15">
    <location>
        <begin position="182"/>
        <end position="199"/>
    </location>
</feature>
<evidence type="ECO:0000256" key="2">
    <source>
        <dbReference type="ARBA" id="ARBA00004760"/>
    </source>
</evidence>
<dbReference type="GO" id="GO:0046872">
    <property type="term" value="F:metal ion binding"/>
    <property type="evidence" value="ECO:0007669"/>
    <property type="project" value="UniProtKB-KW"/>
</dbReference>
<dbReference type="Proteomes" id="UP000034805">
    <property type="component" value="Unassembled WGS sequence"/>
</dbReference>
<dbReference type="EC" id="3.5.1.-" evidence="15"/>
<feature type="binding site" evidence="13">
    <location>
        <position position="41"/>
    </location>
    <ligand>
        <name>Ca(2+)</name>
        <dbReference type="ChEBI" id="CHEBI:29108"/>
    </ligand>
</feature>
<keyword evidence="14" id="KW-0862">Zinc</keyword>
<keyword evidence="13" id="KW-0106">Calcium</keyword>
<keyword evidence="8 15" id="KW-1133">Transmembrane helix</keyword>
<comment type="pathway">
    <text evidence="3">Sphingolipid metabolism.</text>
</comment>
<dbReference type="GO" id="GO:0017040">
    <property type="term" value="F:N-acylsphingosine amidohydrolase activity"/>
    <property type="evidence" value="ECO:0007669"/>
    <property type="project" value="UniProtKB-EC"/>
</dbReference>
<feature type="binding site" evidence="13">
    <location>
        <position position="27"/>
    </location>
    <ligand>
        <name>Ca(2+)</name>
        <dbReference type="ChEBI" id="CHEBI:29108"/>
    </ligand>
</feature>
<evidence type="ECO:0000256" key="3">
    <source>
        <dbReference type="ARBA" id="ARBA00004991"/>
    </source>
</evidence>
<sequence>MAPSVSHAHSDPSPPGGFWGPPTSTLDWCEENYFVSVFVAEFWNTVSNLLMILPPIYGAIRTSRDGLETRYVFAFLGLAAVGVGSWSFHMTLQYEMQLLDELPMIYSCCIFVYCLLECFKRENSINYIMITILLGFSVAVTVVYLLWTEPVFHQVMYGVLVFCLVLRSMYVVTWVYPWLRPLCYTSLGVFLLGFILWNVDNLLCDTLRAARLRLPPVIGAVTQFHAWWHIFTGFGSHLHILLRCRGKSSLLTLPRDAFIIRQVYMWCMADASRGAPEEELSTGDDVHRALQPLDRGKRLLSQQSRSLNPAISSRPPQHRRAKCGSAVTEQQWTSPSGSFR</sequence>
<comment type="caution">
    <text evidence="15">Lacks conserved residue(s) required for the propagation of feature annotation.</text>
</comment>
<evidence type="ECO:0000256" key="13">
    <source>
        <dbReference type="PIRSR" id="PIRSR608901-1"/>
    </source>
</evidence>
<proteinExistence type="inferred from homology"/>
<feature type="binding site" evidence="14">
    <location>
        <position position="89"/>
    </location>
    <ligand>
        <name>Zn(2+)</name>
        <dbReference type="ChEBI" id="CHEBI:29105"/>
        <note>catalytic</note>
    </ligand>
</feature>
<dbReference type="GO" id="GO:0005789">
    <property type="term" value="C:endoplasmic reticulum membrane"/>
    <property type="evidence" value="ECO:0007669"/>
    <property type="project" value="TreeGrafter"/>
</dbReference>
<keyword evidence="7" id="KW-0746">Sphingolipid metabolism</keyword>
<dbReference type="STRING" id="113540.ENSSFOP00015033344"/>
<keyword evidence="13" id="KW-0479">Metal-binding</keyword>
<reference evidence="17 18" key="1">
    <citation type="submission" date="2015-08" db="EMBL/GenBank/DDBJ databases">
        <title>The genome of the Asian arowana (Scleropages formosus).</title>
        <authorList>
            <person name="Tan M.H."/>
            <person name="Gan H.M."/>
            <person name="Croft L.J."/>
            <person name="Austin C.M."/>
        </authorList>
    </citation>
    <scope>NUCLEOTIDE SEQUENCE [LARGE SCALE GENOMIC DNA]</scope>
    <source>
        <strain evidence="17">Aro1</strain>
    </source>
</reference>
<evidence type="ECO:0000256" key="4">
    <source>
        <dbReference type="ARBA" id="ARBA00009780"/>
    </source>
</evidence>
<feature type="binding site" evidence="13">
    <location>
        <position position="30"/>
    </location>
    <ligand>
        <name>Ca(2+)</name>
        <dbReference type="ChEBI" id="CHEBI:29108"/>
    </ligand>
</feature>
<feature type="binding site" evidence="13">
    <location>
        <position position="32"/>
    </location>
    <ligand>
        <name>Ca(2+)</name>
        <dbReference type="ChEBI" id="CHEBI:29108"/>
    </ligand>
</feature>
<dbReference type="Pfam" id="PF05875">
    <property type="entry name" value="Ceramidase"/>
    <property type="match status" value="1"/>
</dbReference>
<feature type="transmembrane region" description="Helical" evidence="15">
    <location>
        <begin position="126"/>
        <end position="148"/>
    </location>
</feature>
<evidence type="ECO:0000256" key="9">
    <source>
        <dbReference type="ARBA" id="ARBA00023136"/>
    </source>
</evidence>
<dbReference type="PANTHER" id="PTHR46187:SF3">
    <property type="entry name" value="ALKALINE CERAMIDASE 3"/>
    <property type="match status" value="1"/>
</dbReference>
<feature type="compositionally biased region" description="Polar residues" evidence="16">
    <location>
        <begin position="327"/>
        <end position="340"/>
    </location>
</feature>
<comment type="caution">
    <text evidence="17">The sequence shown here is derived from an EMBL/GenBank/DDBJ whole genome shotgun (WGS) entry which is preliminary data.</text>
</comment>
<feature type="binding site" evidence="13">
    <location>
        <position position="28"/>
    </location>
    <ligand>
        <name>Ca(2+)</name>
        <dbReference type="ChEBI" id="CHEBI:29108"/>
    </ligand>
</feature>
<evidence type="ECO:0000256" key="12">
    <source>
        <dbReference type="ARBA" id="ARBA00049511"/>
    </source>
</evidence>
<comment type="similarity">
    <text evidence="4 15">Belongs to the alkaline ceramidase family.</text>
</comment>
<keyword evidence="6 15" id="KW-0378">Hydrolase</keyword>
<evidence type="ECO:0000256" key="11">
    <source>
        <dbReference type="ARBA" id="ARBA00048323"/>
    </source>
</evidence>
<dbReference type="GO" id="GO:0071602">
    <property type="term" value="P:phytosphingosine biosynthetic process"/>
    <property type="evidence" value="ECO:0007669"/>
    <property type="project" value="TreeGrafter"/>
</dbReference>
<comment type="function">
    <text evidence="15">Hydrolyzes the sphingolipid ceramide into sphingosine and free fatty acid.</text>
</comment>
<dbReference type="AlphaFoldDB" id="A0A0P7UI53"/>
<keyword evidence="5 15" id="KW-0812">Transmembrane</keyword>
<comment type="subcellular location">
    <subcellularLocation>
        <location evidence="1">Membrane</location>
        <topology evidence="1">Multi-pass membrane protein</topology>
    </subcellularLocation>
</comment>
<evidence type="ECO:0000256" key="8">
    <source>
        <dbReference type="ARBA" id="ARBA00022989"/>
    </source>
</evidence>
<dbReference type="PANTHER" id="PTHR46187">
    <property type="entry name" value="ALKALINE CERAMIDASE 3"/>
    <property type="match status" value="1"/>
</dbReference>
<feature type="binding site" evidence="14">
    <location>
        <position position="229"/>
    </location>
    <ligand>
        <name>Zn(2+)</name>
        <dbReference type="ChEBI" id="CHEBI:29105"/>
        <note>catalytic</note>
    </ligand>
</feature>
<evidence type="ECO:0000256" key="15">
    <source>
        <dbReference type="RuleBase" id="RU364079"/>
    </source>
</evidence>
<evidence type="ECO:0000256" key="10">
    <source>
        <dbReference type="ARBA" id="ARBA00047401"/>
    </source>
</evidence>
<accession>A0A0P7UI53</accession>
<feature type="transmembrane region" description="Helical" evidence="15">
    <location>
        <begin position="42"/>
        <end position="60"/>
    </location>
</feature>
<gene>
    <name evidence="17" type="ORF">Z043_123243</name>
</gene>
<name>A0A0P7UI53_SCLFO</name>
<comment type="pathway">
    <text evidence="2">Lipid metabolism; sphingolipid metabolism.</text>
</comment>
<dbReference type="GO" id="GO:0046512">
    <property type="term" value="P:sphingosine biosynthetic process"/>
    <property type="evidence" value="ECO:0007669"/>
    <property type="project" value="UniProtKB-ARBA"/>
</dbReference>
<keyword evidence="15" id="KW-0443">Lipid metabolism</keyword>
<feature type="transmembrane region" description="Helical" evidence="15">
    <location>
        <begin position="102"/>
        <end position="119"/>
    </location>
</feature>
<protein>
    <recommendedName>
        <fullName evidence="15">Alkaline ceramidase</fullName>
        <ecNumber evidence="15">3.5.1.-</ecNumber>
    </recommendedName>
</protein>
<feature type="transmembrane region" description="Helical" evidence="15">
    <location>
        <begin position="154"/>
        <end position="175"/>
    </location>
</feature>
<keyword evidence="9 15" id="KW-0472">Membrane</keyword>
<feature type="binding site" evidence="14">
    <location>
        <position position="225"/>
    </location>
    <ligand>
        <name>Zn(2+)</name>
        <dbReference type="ChEBI" id="CHEBI:29105"/>
        <note>catalytic</note>
    </ligand>
</feature>
<evidence type="ECO:0000313" key="17">
    <source>
        <dbReference type="EMBL" id="KPP58891.1"/>
    </source>
</evidence>
<organism evidence="17 18">
    <name type="scientific">Scleropages formosus</name>
    <name type="common">Asian bonytongue</name>
    <name type="synonym">Osteoglossum formosum</name>
    <dbReference type="NCBI Taxonomy" id="113540"/>
    <lineage>
        <taxon>Eukaryota</taxon>
        <taxon>Metazoa</taxon>
        <taxon>Chordata</taxon>
        <taxon>Craniata</taxon>
        <taxon>Vertebrata</taxon>
        <taxon>Euteleostomi</taxon>
        <taxon>Actinopterygii</taxon>
        <taxon>Neopterygii</taxon>
        <taxon>Teleostei</taxon>
        <taxon>Osteoglossocephala</taxon>
        <taxon>Osteoglossomorpha</taxon>
        <taxon>Osteoglossiformes</taxon>
        <taxon>Osteoglossidae</taxon>
        <taxon>Scleropages</taxon>
    </lineage>
</organism>
<evidence type="ECO:0000256" key="16">
    <source>
        <dbReference type="SAM" id="MobiDB-lite"/>
    </source>
</evidence>
<dbReference type="GO" id="GO:0006672">
    <property type="term" value="P:ceramide metabolic process"/>
    <property type="evidence" value="ECO:0007669"/>
    <property type="project" value="InterPro"/>
</dbReference>
<comment type="catalytic activity">
    <reaction evidence="11">
        <text>an N-acylsphing-4-enine + H2O = sphing-4-enine + a fatty acid</text>
        <dbReference type="Rhea" id="RHEA:20856"/>
        <dbReference type="ChEBI" id="CHEBI:15377"/>
        <dbReference type="ChEBI" id="CHEBI:28868"/>
        <dbReference type="ChEBI" id="CHEBI:52639"/>
        <dbReference type="ChEBI" id="CHEBI:57756"/>
        <dbReference type="EC" id="3.5.1.23"/>
    </reaction>
    <physiologicalReaction direction="left-to-right" evidence="11">
        <dbReference type="Rhea" id="RHEA:20857"/>
    </physiologicalReaction>
</comment>
<feature type="transmembrane region" description="Helical" evidence="15">
    <location>
        <begin position="72"/>
        <end position="90"/>
    </location>
</feature>
<dbReference type="UniPathway" id="UPA00222"/>
<feature type="compositionally biased region" description="Polar residues" evidence="16">
    <location>
        <begin position="301"/>
        <end position="315"/>
    </location>
</feature>
<evidence type="ECO:0000313" key="18">
    <source>
        <dbReference type="Proteomes" id="UP000034805"/>
    </source>
</evidence>
<evidence type="ECO:0000256" key="6">
    <source>
        <dbReference type="ARBA" id="ARBA00022801"/>
    </source>
</evidence>